<dbReference type="Gene3D" id="3.10.100.10">
    <property type="entry name" value="Mannose-Binding Protein A, subunit A"/>
    <property type="match status" value="1"/>
</dbReference>
<organism evidence="3 4">
    <name type="scientific">Plectus sambesii</name>
    <dbReference type="NCBI Taxonomy" id="2011161"/>
    <lineage>
        <taxon>Eukaryota</taxon>
        <taxon>Metazoa</taxon>
        <taxon>Ecdysozoa</taxon>
        <taxon>Nematoda</taxon>
        <taxon>Chromadorea</taxon>
        <taxon>Plectida</taxon>
        <taxon>Plectina</taxon>
        <taxon>Plectoidea</taxon>
        <taxon>Plectidae</taxon>
        <taxon>Plectus</taxon>
    </lineage>
</organism>
<dbReference type="PANTHER" id="PTHR46534">
    <property type="entry name" value="IGGFC_BINDING DOMAIN-CONTAINING PROTEIN"/>
    <property type="match status" value="1"/>
</dbReference>
<dbReference type="AlphaFoldDB" id="A0A914VMQ2"/>
<feature type="chain" id="PRO_5037517517" evidence="1">
    <location>
        <begin position="19"/>
        <end position="599"/>
    </location>
</feature>
<feature type="domain" description="C-type lectin" evidence="2">
    <location>
        <begin position="463"/>
        <end position="584"/>
    </location>
</feature>
<dbReference type="InterPro" id="IPR016186">
    <property type="entry name" value="C-type_lectin-like/link_sf"/>
</dbReference>
<reference evidence="4" key="1">
    <citation type="submission" date="2022-11" db="UniProtKB">
        <authorList>
            <consortium name="WormBaseParasite"/>
        </authorList>
    </citation>
    <scope>IDENTIFICATION</scope>
</reference>
<dbReference type="PANTHER" id="PTHR46534:SF1">
    <property type="entry name" value="IGGFC-BINDING PROTEIN N-TERMINAL DOMAIN-CONTAINING PROTEIN"/>
    <property type="match status" value="1"/>
</dbReference>
<dbReference type="PROSITE" id="PS50041">
    <property type="entry name" value="C_TYPE_LECTIN_2"/>
    <property type="match status" value="1"/>
</dbReference>
<name>A0A914VMQ2_9BILA</name>
<evidence type="ECO:0000313" key="3">
    <source>
        <dbReference type="Proteomes" id="UP000887566"/>
    </source>
</evidence>
<evidence type="ECO:0000313" key="4">
    <source>
        <dbReference type="WBParaSite" id="PSAMB.scaffold212size65312.g3312.t1"/>
    </source>
</evidence>
<protein>
    <submittedName>
        <fullName evidence="4">C-type lectin domain-containing protein</fullName>
    </submittedName>
</protein>
<dbReference type="SMART" id="SM00034">
    <property type="entry name" value="CLECT"/>
    <property type="match status" value="1"/>
</dbReference>
<dbReference type="PROSITE" id="PS51257">
    <property type="entry name" value="PROKAR_LIPOPROTEIN"/>
    <property type="match status" value="1"/>
</dbReference>
<keyword evidence="1" id="KW-0732">Signal</keyword>
<sequence length="599" mass="64738">MFGKLAILCLLCLTTVSCNNVPTVANDFAFAYFNAWIDESPPGVFLYAIVSNNNNATAHVTVTSPYPAFSTINVNVAPNSIFKIQITPQTIETDFPGDGPEGVIIVENKGIRLQSDQPVAVYAHAEIYEGTSADSFMVIPAIHLGNSYVAVTSGNDLNREAKLTNMITIVAYQDNTQINIGGKVATLNAFQTATLASKSSLSGTKITGSKPFAAISGNTCGQTYGDSCDYEAVMLLPVGGWGTQFVTIPFMYVTYNYYEVVANTDGTVVTSGGIQYPLNAGQFVQFPSPIGILTSNYPVQVVQLGQHTDDNNLGDPFFLQIPSTDKMSNTSVFFQPTGFIQHGNNPLVFLVRIVTNVNGAGKIALDGKVISALQFKRVASSTFYYYEVITTNNTHLVTATSPSVVYSVVSYTYGSYEACGFVCAFSLPVGNPGVPTNPPPTTTSLPTSPPTGKCPNGWAYFGTTNSCYQIFRQQVIWYVADEYCLSLNNGRHLTSIHSQAENDFIVNLARQVLTITDSQYTWIGLNDIANANQFKWSDRTPYDFQNWGVGEPIQQQGMENCGVLAVAKKCSSAPEIGKWKDVLCGTGNITSFVCKIPSA</sequence>
<accession>A0A914VMQ2</accession>
<keyword evidence="3" id="KW-1185">Reference proteome</keyword>
<proteinExistence type="predicted"/>
<dbReference type="Pfam" id="PF00059">
    <property type="entry name" value="Lectin_C"/>
    <property type="match status" value="1"/>
</dbReference>
<dbReference type="InterPro" id="IPR035234">
    <property type="entry name" value="IgGFc-bd_N"/>
</dbReference>
<evidence type="ECO:0000256" key="1">
    <source>
        <dbReference type="SAM" id="SignalP"/>
    </source>
</evidence>
<dbReference type="InterPro" id="IPR016187">
    <property type="entry name" value="CTDL_fold"/>
</dbReference>
<evidence type="ECO:0000259" key="2">
    <source>
        <dbReference type="PROSITE" id="PS50041"/>
    </source>
</evidence>
<feature type="signal peptide" evidence="1">
    <location>
        <begin position="1"/>
        <end position="18"/>
    </location>
</feature>
<dbReference type="Pfam" id="PF17517">
    <property type="entry name" value="IgGFc_binding"/>
    <property type="match status" value="1"/>
</dbReference>
<dbReference type="InterPro" id="IPR001304">
    <property type="entry name" value="C-type_lectin-like"/>
</dbReference>
<dbReference type="Proteomes" id="UP000887566">
    <property type="component" value="Unplaced"/>
</dbReference>
<dbReference type="SUPFAM" id="SSF56436">
    <property type="entry name" value="C-type lectin-like"/>
    <property type="match status" value="1"/>
</dbReference>
<dbReference type="WBParaSite" id="PSAMB.scaffold212size65312.g3312.t1">
    <property type="protein sequence ID" value="PSAMB.scaffold212size65312.g3312.t1"/>
    <property type="gene ID" value="PSAMB.scaffold212size65312.g3312"/>
</dbReference>